<accession>A0A5J4WSI6</accession>
<dbReference type="EMBL" id="SNRW01001077">
    <property type="protein sequence ID" value="KAA6397898.1"/>
    <property type="molecule type" value="Genomic_DNA"/>
</dbReference>
<dbReference type="AlphaFoldDB" id="A0A5J4WSI6"/>
<comment type="caution">
    <text evidence="1">The sequence shown here is derived from an EMBL/GenBank/DDBJ whole genome shotgun (WGS) entry which is preliminary data.</text>
</comment>
<proteinExistence type="predicted"/>
<dbReference type="Proteomes" id="UP000324800">
    <property type="component" value="Unassembled WGS sequence"/>
</dbReference>
<reference evidence="1 2" key="1">
    <citation type="submission" date="2019-03" db="EMBL/GenBank/DDBJ databases">
        <title>Single cell metagenomics reveals metabolic interactions within the superorganism composed of flagellate Streblomastix strix and complex community of Bacteroidetes bacteria on its surface.</title>
        <authorList>
            <person name="Treitli S.C."/>
            <person name="Kolisko M."/>
            <person name="Husnik F."/>
            <person name="Keeling P."/>
            <person name="Hampl V."/>
        </authorList>
    </citation>
    <scope>NUCLEOTIDE SEQUENCE [LARGE SCALE GENOMIC DNA]</scope>
    <source>
        <strain evidence="1">ST1C</strain>
    </source>
</reference>
<evidence type="ECO:0000313" key="1">
    <source>
        <dbReference type="EMBL" id="KAA6397898.1"/>
    </source>
</evidence>
<gene>
    <name evidence="1" type="ORF">EZS28_006575</name>
</gene>
<sequence length="102" mass="12044">MRQIVKAREVVSIFEEMNHQKAPIVDDSFEFQVINYQKTDTIKQVRINNPEKFQQRKPEQRMTKFEAEQVLRAEYDSISTGEEEALALNEKRGLRNIKSSNQ</sequence>
<name>A0A5J4WSI6_9EUKA</name>
<evidence type="ECO:0000313" key="2">
    <source>
        <dbReference type="Proteomes" id="UP000324800"/>
    </source>
</evidence>
<organism evidence="1 2">
    <name type="scientific">Streblomastix strix</name>
    <dbReference type="NCBI Taxonomy" id="222440"/>
    <lineage>
        <taxon>Eukaryota</taxon>
        <taxon>Metamonada</taxon>
        <taxon>Preaxostyla</taxon>
        <taxon>Oxymonadida</taxon>
        <taxon>Streblomastigidae</taxon>
        <taxon>Streblomastix</taxon>
    </lineage>
</organism>
<protein>
    <submittedName>
        <fullName evidence="1">Uncharacterized protein</fullName>
    </submittedName>
</protein>